<keyword evidence="6" id="KW-0811">Translocation</keyword>
<feature type="transmembrane region" description="Helical" evidence="10">
    <location>
        <begin position="40"/>
        <end position="62"/>
    </location>
</feature>
<keyword evidence="3 10" id="KW-0812">Transmembrane</keyword>
<feature type="compositionally biased region" description="Low complexity" evidence="9">
    <location>
        <begin position="245"/>
        <end position="261"/>
    </location>
</feature>
<keyword evidence="4" id="KW-0653">Protein transport</keyword>
<dbReference type="STRING" id="54.SAMN02745121_06434"/>
<feature type="region of interest" description="Disordered" evidence="9">
    <location>
        <begin position="224"/>
        <end position="268"/>
    </location>
</feature>
<keyword evidence="5 10" id="KW-1133">Transmembrane helix</keyword>
<accession>A0A1I2F648</accession>
<evidence type="ECO:0000256" key="9">
    <source>
        <dbReference type="SAM" id="MobiDB-lite"/>
    </source>
</evidence>
<keyword evidence="7 10" id="KW-0472">Membrane</keyword>
<evidence type="ECO:0000313" key="12">
    <source>
        <dbReference type="Proteomes" id="UP000199400"/>
    </source>
</evidence>
<keyword evidence="2" id="KW-0813">Transport</keyword>
<gene>
    <name evidence="11" type="ORF">SAMN02745121_06434</name>
</gene>
<evidence type="ECO:0000256" key="10">
    <source>
        <dbReference type="SAM" id="Phobius"/>
    </source>
</evidence>
<evidence type="ECO:0000256" key="7">
    <source>
        <dbReference type="ARBA" id="ARBA00023136"/>
    </source>
</evidence>
<sequence length="268" mass="27338">MRDVLASACAAAEAPEAARPRARADCAAGPLARAAGHCYGLPVFGIGLTEMILVGLVALMLFSPRELPSLVKTLAGIYGSIRRTAEQFRAQVMEAEELREPIEEIRAAYHGTKAELDGARDIARRELQRARMEVVKAQQKMNEIAREEARRAPALGDRPAATGPSGQVSSASQPAPAATAATVSTVAAEAAPRAVPVAGTEAAPRPAATVSTVAAEAAPRAVPVAGAVSSAPPEAVPRPVPAPGAVPAEPASRAGASSARAASERDVA</sequence>
<dbReference type="Gene3D" id="1.20.5.3310">
    <property type="match status" value="1"/>
</dbReference>
<organism evidence="11 12">
    <name type="scientific">Nannocystis exedens</name>
    <dbReference type="NCBI Taxonomy" id="54"/>
    <lineage>
        <taxon>Bacteria</taxon>
        <taxon>Pseudomonadati</taxon>
        <taxon>Myxococcota</taxon>
        <taxon>Polyangia</taxon>
        <taxon>Nannocystales</taxon>
        <taxon>Nannocystaceae</taxon>
        <taxon>Nannocystis</taxon>
    </lineage>
</organism>
<evidence type="ECO:0000256" key="8">
    <source>
        <dbReference type="SAM" id="Coils"/>
    </source>
</evidence>
<comment type="subcellular location">
    <subcellularLocation>
        <location evidence="1">Membrane</location>
        <topology evidence="1">Single-pass membrane protein</topology>
    </subcellularLocation>
</comment>
<evidence type="ECO:0000256" key="3">
    <source>
        <dbReference type="ARBA" id="ARBA00022692"/>
    </source>
</evidence>
<dbReference type="Pfam" id="PF02416">
    <property type="entry name" value="TatA_B_E"/>
    <property type="match status" value="1"/>
</dbReference>
<dbReference type="AlphaFoldDB" id="A0A1I2F648"/>
<dbReference type="Proteomes" id="UP000199400">
    <property type="component" value="Unassembled WGS sequence"/>
</dbReference>
<feature type="coiled-coil region" evidence="8">
    <location>
        <begin position="113"/>
        <end position="147"/>
    </location>
</feature>
<evidence type="ECO:0000256" key="4">
    <source>
        <dbReference type="ARBA" id="ARBA00022927"/>
    </source>
</evidence>
<evidence type="ECO:0000256" key="6">
    <source>
        <dbReference type="ARBA" id="ARBA00023010"/>
    </source>
</evidence>
<evidence type="ECO:0000313" key="11">
    <source>
        <dbReference type="EMBL" id="SFF00178.1"/>
    </source>
</evidence>
<keyword evidence="12" id="KW-1185">Reference proteome</keyword>
<name>A0A1I2F648_9BACT</name>
<evidence type="ECO:0000256" key="1">
    <source>
        <dbReference type="ARBA" id="ARBA00004167"/>
    </source>
</evidence>
<protein>
    <submittedName>
        <fullName evidence="11">Sec-independent protein translocase protein TatB</fullName>
    </submittedName>
</protein>
<dbReference type="InterPro" id="IPR003369">
    <property type="entry name" value="TatA/B/E"/>
</dbReference>
<dbReference type="EMBL" id="FOMX01000025">
    <property type="protein sequence ID" value="SFF00178.1"/>
    <property type="molecule type" value="Genomic_DNA"/>
</dbReference>
<feature type="region of interest" description="Disordered" evidence="9">
    <location>
        <begin position="149"/>
        <end position="176"/>
    </location>
</feature>
<dbReference type="PRINTS" id="PR01506">
    <property type="entry name" value="TATBPROTEIN"/>
</dbReference>
<feature type="compositionally biased region" description="Pro residues" evidence="9">
    <location>
        <begin position="234"/>
        <end position="244"/>
    </location>
</feature>
<keyword evidence="8" id="KW-0175">Coiled coil</keyword>
<proteinExistence type="predicted"/>
<reference evidence="12" key="1">
    <citation type="submission" date="2016-10" db="EMBL/GenBank/DDBJ databases">
        <authorList>
            <person name="Varghese N."/>
            <person name="Submissions S."/>
        </authorList>
    </citation>
    <scope>NUCLEOTIDE SEQUENCE [LARGE SCALE GENOMIC DNA]</scope>
    <source>
        <strain evidence="12">ATCC 25963</strain>
    </source>
</reference>
<evidence type="ECO:0000256" key="5">
    <source>
        <dbReference type="ARBA" id="ARBA00022989"/>
    </source>
</evidence>
<evidence type="ECO:0000256" key="2">
    <source>
        <dbReference type="ARBA" id="ARBA00022448"/>
    </source>
</evidence>
<feature type="compositionally biased region" description="Low complexity" evidence="9">
    <location>
        <begin position="224"/>
        <end position="233"/>
    </location>
</feature>